<evidence type="ECO:0000256" key="5">
    <source>
        <dbReference type="ARBA" id="ARBA00022806"/>
    </source>
</evidence>
<dbReference type="SUPFAM" id="SSF52980">
    <property type="entry name" value="Restriction endonuclease-like"/>
    <property type="match status" value="1"/>
</dbReference>
<evidence type="ECO:0000256" key="8">
    <source>
        <dbReference type="ARBA" id="ARBA00023125"/>
    </source>
</evidence>
<feature type="non-terminal residue" evidence="11">
    <location>
        <position position="1"/>
    </location>
</feature>
<evidence type="ECO:0000256" key="1">
    <source>
        <dbReference type="ARBA" id="ARBA00022722"/>
    </source>
</evidence>
<dbReference type="STRING" id="1797197.A2Y75_11685"/>
<feature type="domain" description="PD-(D/E)XK endonuclease-like" evidence="10">
    <location>
        <begin position="567"/>
        <end position="831"/>
    </location>
</feature>
<keyword evidence="7" id="KW-0067">ATP-binding</keyword>
<name>A0A1F2WM17_9ACTN</name>
<evidence type="ECO:0000256" key="6">
    <source>
        <dbReference type="ARBA" id="ARBA00022839"/>
    </source>
</evidence>
<dbReference type="InterPro" id="IPR038726">
    <property type="entry name" value="PDDEXK_AddAB-type"/>
</dbReference>
<evidence type="ECO:0000256" key="3">
    <source>
        <dbReference type="ARBA" id="ARBA00022763"/>
    </source>
</evidence>
<evidence type="ECO:0000259" key="10">
    <source>
        <dbReference type="Pfam" id="PF12705"/>
    </source>
</evidence>
<evidence type="ECO:0000313" key="11">
    <source>
        <dbReference type="EMBL" id="OFW57893.1"/>
    </source>
</evidence>
<evidence type="ECO:0000256" key="7">
    <source>
        <dbReference type="ARBA" id="ARBA00022840"/>
    </source>
</evidence>
<dbReference type="InterPro" id="IPR011604">
    <property type="entry name" value="PDDEXK-like_dom_sf"/>
</dbReference>
<proteinExistence type="predicted"/>
<keyword evidence="3" id="KW-0227">DNA damage</keyword>
<keyword evidence="2" id="KW-0547">Nucleotide-binding</keyword>
<dbReference type="Gene3D" id="3.90.320.10">
    <property type="match status" value="1"/>
</dbReference>
<evidence type="ECO:0000313" key="12">
    <source>
        <dbReference type="Proteomes" id="UP000177876"/>
    </source>
</evidence>
<gene>
    <name evidence="11" type="ORF">A2Y75_11685</name>
</gene>
<sequence length="884" mass="99071">AQDLSAEVFESSAKGKSLIRLVSRYEDELTTLRLVDTASASKMAADALRKDSVFLPPDLLITIPEDIEKGLSGLERAMWESLPRDAKHILPTDQPCTNTGGSMNDASLLAWLSRPSDAPAPFFDGTCEIYRAAGESNEVREMLRRILEAGIPFDDVEILYSDSSTYPYLIYEICSKLSDAVPVTFSEGVPLRYSRPARALAGWLSFIRGSFKQSDLACLIQEGLLDMGEPAPTFSFSSLANELRSLPIRFSKDRYLPAIDFALSHSENAQRVELLSALKSLVEDVLAWAPENGKGLRTNLEGARLFLERRARCVNELDEYARRRMLDGVEELARCLSLDQPAFNIEDWLGELIRFGRVEGEGPRPGCLYASPLHSGGHSGRSHIFMLGLDEGRFPGAGLQDPLLLDGERGRISGDLSTAGARLSESLEEFSRLAARIRGKITLSYNSRDIEDDREIFPSQAILSAFRILSGKKDGLLTDFLAWIPEPCSFAPSDPQRSLDTAEWWLAHLSRGSLEGRQPLLATAFPHLGRGFQAQAARASDLFTVYDGWVPEAGRDLDPGRPGGTILSASRLEKLGKCPFEYFLEYVLEVKPPEDNSPDHSLWLAAKERGDLLHAVFRKFHHLMCREYLRPQFERDRGLLENILETEVLAWKNTKPPPNREVFEAEMDELRNTVSIFLYEEERSCRQREPLYFEAAIGLRPKGEGNSIDCEEPLLVSLPDGSTIRVRGYIDRIDIAGGEYILCDYKTGSSKRFGGEDPFQAGRRVQGGLYIALAESRLAESSRRARIGSFEYFFLNTREHGRRMAWSSDELRQGLSTIAKLCEVLRQGCFTLSDDENDFKNSDYRMAFGDIQATCQSAKKKLTRAENRNIAPFAVLRGYREEQT</sequence>
<dbReference type="InterPro" id="IPR027417">
    <property type="entry name" value="P-loop_NTPase"/>
</dbReference>
<dbReference type="GO" id="GO:0006281">
    <property type="term" value="P:DNA repair"/>
    <property type="evidence" value="ECO:0007669"/>
    <property type="project" value="UniProtKB-KW"/>
</dbReference>
<dbReference type="Proteomes" id="UP000177876">
    <property type="component" value="Unassembled WGS sequence"/>
</dbReference>
<dbReference type="GO" id="GO:0004527">
    <property type="term" value="F:exonuclease activity"/>
    <property type="evidence" value="ECO:0007669"/>
    <property type="project" value="UniProtKB-KW"/>
</dbReference>
<evidence type="ECO:0000256" key="2">
    <source>
        <dbReference type="ARBA" id="ARBA00022741"/>
    </source>
</evidence>
<keyword evidence="5" id="KW-0347">Helicase</keyword>
<dbReference type="InterPro" id="IPR011335">
    <property type="entry name" value="Restrct_endonuc-II-like"/>
</dbReference>
<evidence type="ECO:0000256" key="9">
    <source>
        <dbReference type="ARBA" id="ARBA00023204"/>
    </source>
</evidence>
<dbReference type="Pfam" id="PF12705">
    <property type="entry name" value="PDDEXK_1"/>
    <property type="match status" value="1"/>
</dbReference>
<dbReference type="GO" id="GO:0005524">
    <property type="term" value="F:ATP binding"/>
    <property type="evidence" value="ECO:0007669"/>
    <property type="project" value="UniProtKB-KW"/>
</dbReference>
<evidence type="ECO:0000256" key="4">
    <source>
        <dbReference type="ARBA" id="ARBA00022801"/>
    </source>
</evidence>
<dbReference type="SUPFAM" id="SSF52540">
    <property type="entry name" value="P-loop containing nucleoside triphosphate hydrolases"/>
    <property type="match status" value="1"/>
</dbReference>
<dbReference type="GO" id="GO:0006310">
    <property type="term" value="P:DNA recombination"/>
    <property type="evidence" value="ECO:0007669"/>
    <property type="project" value="TreeGrafter"/>
</dbReference>
<keyword evidence="6" id="KW-0269">Exonuclease</keyword>
<dbReference type="GO" id="GO:0004386">
    <property type="term" value="F:helicase activity"/>
    <property type="evidence" value="ECO:0007669"/>
    <property type="project" value="UniProtKB-KW"/>
</dbReference>
<organism evidence="11 12">
    <name type="scientific">Candidatus Solincola sediminis</name>
    <dbReference type="NCBI Taxonomy" id="1797199"/>
    <lineage>
        <taxon>Bacteria</taxon>
        <taxon>Bacillati</taxon>
        <taxon>Actinomycetota</taxon>
        <taxon>Candidatus Geothermincolia</taxon>
        <taxon>Candidatus Geothermincolales</taxon>
        <taxon>Candidatus Geothermincolaceae</taxon>
        <taxon>Candidatus Solincola</taxon>
    </lineage>
</organism>
<reference evidence="11 12" key="1">
    <citation type="journal article" date="2016" name="Nat. Commun.">
        <title>Thousands of microbial genomes shed light on interconnected biogeochemical processes in an aquifer system.</title>
        <authorList>
            <person name="Anantharaman K."/>
            <person name="Brown C.T."/>
            <person name="Hug L.A."/>
            <person name="Sharon I."/>
            <person name="Castelle C.J."/>
            <person name="Probst A.J."/>
            <person name="Thomas B.C."/>
            <person name="Singh A."/>
            <person name="Wilkins M.J."/>
            <person name="Karaoz U."/>
            <person name="Brodie E.L."/>
            <person name="Williams K.H."/>
            <person name="Hubbard S.S."/>
            <person name="Banfield J.F."/>
        </authorList>
    </citation>
    <scope>NUCLEOTIDE SEQUENCE [LARGE SCALE GENOMIC DNA]</scope>
</reference>
<accession>A0A1F2WM17</accession>
<dbReference type="EMBL" id="MELK01000029">
    <property type="protein sequence ID" value="OFW57893.1"/>
    <property type="molecule type" value="Genomic_DNA"/>
</dbReference>
<keyword evidence="4" id="KW-0378">Hydrolase</keyword>
<dbReference type="AlphaFoldDB" id="A0A1F2WM17"/>
<dbReference type="Gene3D" id="3.40.50.300">
    <property type="entry name" value="P-loop containing nucleotide triphosphate hydrolases"/>
    <property type="match status" value="1"/>
</dbReference>
<keyword evidence="8" id="KW-0238">DNA-binding</keyword>
<keyword evidence="1" id="KW-0540">Nuclease</keyword>
<dbReference type="PANTHER" id="PTHR30591">
    <property type="entry name" value="RECBCD ENZYME SUBUNIT RECC"/>
    <property type="match status" value="1"/>
</dbReference>
<comment type="caution">
    <text evidence="11">The sequence shown here is derived from an EMBL/GenBank/DDBJ whole genome shotgun (WGS) entry which is preliminary data.</text>
</comment>
<dbReference type="PANTHER" id="PTHR30591:SF1">
    <property type="entry name" value="RECBCD ENZYME SUBUNIT RECC"/>
    <property type="match status" value="1"/>
</dbReference>
<dbReference type="GO" id="GO:0003677">
    <property type="term" value="F:DNA binding"/>
    <property type="evidence" value="ECO:0007669"/>
    <property type="project" value="UniProtKB-KW"/>
</dbReference>
<protein>
    <recommendedName>
        <fullName evidence="10">PD-(D/E)XK endonuclease-like domain-containing protein</fullName>
    </recommendedName>
</protein>
<keyword evidence="9" id="KW-0234">DNA repair</keyword>